<keyword evidence="2" id="KW-0675">Receptor</keyword>
<feature type="transmembrane region" description="Helical" evidence="6">
    <location>
        <begin position="118"/>
        <end position="141"/>
    </location>
</feature>
<evidence type="ECO:0000256" key="2">
    <source>
        <dbReference type="ARBA" id="ARBA00023170"/>
    </source>
</evidence>
<feature type="transmembrane region" description="Helical" evidence="6">
    <location>
        <begin position="6"/>
        <end position="25"/>
    </location>
</feature>
<feature type="compositionally biased region" description="Polar residues" evidence="5">
    <location>
        <begin position="329"/>
        <end position="347"/>
    </location>
</feature>
<feature type="transmembrane region" description="Helical" evidence="6">
    <location>
        <begin position="32"/>
        <end position="55"/>
    </location>
</feature>
<dbReference type="STRING" id="45351.A7SMA5"/>
<feature type="transmembrane region" description="Helical" evidence="6">
    <location>
        <begin position="217"/>
        <end position="239"/>
    </location>
</feature>
<dbReference type="GO" id="GO:0038039">
    <property type="term" value="C:G protein-coupled receptor heterodimeric complex"/>
    <property type="evidence" value="ECO:0000318"/>
    <property type="project" value="GO_Central"/>
</dbReference>
<dbReference type="eggNOG" id="KOG1055">
    <property type="taxonomic scope" value="Eukaryota"/>
</dbReference>
<dbReference type="InterPro" id="IPR002455">
    <property type="entry name" value="GPCR3_GABA-B"/>
</dbReference>
<reference evidence="7 8" key="1">
    <citation type="journal article" date="2007" name="Science">
        <title>Sea anemone genome reveals ancestral eumetazoan gene repertoire and genomic organization.</title>
        <authorList>
            <person name="Putnam N.H."/>
            <person name="Srivastava M."/>
            <person name="Hellsten U."/>
            <person name="Dirks B."/>
            <person name="Chapman J."/>
            <person name="Salamov A."/>
            <person name="Terry A."/>
            <person name="Shapiro H."/>
            <person name="Lindquist E."/>
            <person name="Kapitonov V.V."/>
            <person name="Jurka J."/>
            <person name="Genikhovich G."/>
            <person name="Grigoriev I.V."/>
            <person name="Lucas S.M."/>
            <person name="Steele R.E."/>
            <person name="Finnerty J.R."/>
            <person name="Technau U."/>
            <person name="Martindale M.Q."/>
            <person name="Rokhsar D.S."/>
        </authorList>
    </citation>
    <scope>NUCLEOTIDE SEQUENCE [LARGE SCALE GENOMIC DNA]</scope>
    <source>
        <strain evidence="8">CH2 X CH6</strain>
    </source>
</reference>
<sequence length="532" mass="59748">MSVYIVLVLYVIGVPMCHVMTNDCLPCRYIVMSVYIVFVLYIVMSVYIVFVLYVIGVPMCLVLTDDCLPCRYIVMSVYIVFVLYIVISVYIVSVLYVIGVPMCLVLTNDCLPCRYIVMSVYIVFVLYIVMSVYIVFVLYVIGVPMCLVLTNDCLPCRYIVMSVYIVFVLYVIGVPMCLVLTNDCLPCRYIGMSVYIVFVLYVIGVPMFLVMRDHPDACNAIVAISIIFCTSITLCLVFIPKVMEMRRMMAVGGRPENVFTSNSLARANLHLNTMGTIDELNRQLADFKAKLSKSETEAETLRQRLRHYEEGPSASIASTSETTGEDSAATATAETCGQNSEQNAEELNNTERRSARERDEYRGRKGLPIYGSATIYKQPLGRIPFSCQQAREEQKQEKSKSKENFKAKMKFLVFLGVLVASVFARNKFLEGCEGNIYGCCRDGKTEALDRSGKGCGGKPAYQPKACTKSRYGCCWDDSPASSWDKTPGFGCPVCHDSRPVLCRTFQKFCTSRAGPMARKFLRQNCKMTCNLC</sequence>
<keyword evidence="6" id="KW-1133">Transmembrane helix</keyword>
<keyword evidence="6" id="KW-0472">Membrane</keyword>
<feature type="compositionally biased region" description="Basic and acidic residues" evidence="5">
    <location>
        <begin position="349"/>
        <end position="363"/>
    </location>
</feature>
<name>A7SMA5_NEMVE</name>
<gene>
    <name evidence="7" type="ORF">NEMVEDRAFT_v1g246170</name>
</gene>
<feature type="region of interest" description="Disordered" evidence="5">
    <location>
        <begin position="298"/>
        <end position="363"/>
    </location>
</feature>
<protein>
    <submittedName>
        <fullName evidence="7">Uncharacterized protein</fullName>
    </submittedName>
</protein>
<feature type="transmembrane region" description="Helical" evidence="6">
    <location>
        <begin position="161"/>
        <end position="180"/>
    </location>
</feature>
<evidence type="ECO:0000256" key="5">
    <source>
        <dbReference type="SAM" id="MobiDB-lite"/>
    </source>
</evidence>
<organism evidence="7 8">
    <name type="scientific">Nematostella vectensis</name>
    <name type="common">Starlet sea anemone</name>
    <dbReference type="NCBI Taxonomy" id="45351"/>
    <lineage>
        <taxon>Eukaryota</taxon>
        <taxon>Metazoa</taxon>
        <taxon>Cnidaria</taxon>
        <taxon>Anthozoa</taxon>
        <taxon>Hexacorallia</taxon>
        <taxon>Actiniaria</taxon>
        <taxon>Edwardsiidae</taxon>
        <taxon>Nematostella</taxon>
    </lineage>
</organism>
<dbReference type="HOGENOM" id="CLU_512228_0_0_1"/>
<feature type="transmembrane region" description="Helical" evidence="6">
    <location>
        <begin position="192"/>
        <end position="211"/>
    </location>
</feature>
<evidence type="ECO:0000313" key="7">
    <source>
        <dbReference type="EMBL" id="EDO35134.1"/>
    </source>
</evidence>
<dbReference type="PANTHER" id="PTHR10519">
    <property type="entry name" value="GABA-B RECEPTOR"/>
    <property type="match status" value="1"/>
</dbReference>
<dbReference type="PANTHER" id="PTHR10519:SF20">
    <property type="entry name" value="G-PROTEIN COUPLED RECEPTOR 156-RELATED"/>
    <property type="match status" value="1"/>
</dbReference>
<keyword evidence="6" id="KW-0812">Transmembrane</keyword>
<accession>A7SMA5</accession>
<keyword evidence="4" id="KW-0807">Transducer</keyword>
<keyword evidence="3" id="KW-0325">Glycoprotein</keyword>
<dbReference type="InParanoid" id="A7SMA5"/>
<keyword evidence="1" id="KW-0297">G-protein coupled receptor</keyword>
<dbReference type="EMBL" id="DS469707">
    <property type="protein sequence ID" value="EDO35134.1"/>
    <property type="molecule type" value="Genomic_DNA"/>
</dbReference>
<evidence type="ECO:0000256" key="1">
    <source>
        <dbReference type="ARBA" id="ARBA00023040"/>
    </source>
</evidence>
<evidence type="ECO:0000313" key="8">
    <source>
        <dbReference type="Proteomes" id="UP000001593"/>
    </source>
</evidence>
<proteinExistence type="predicted"/>
<dbReference type="GO" id="GO:0007214">
    <property type="term" value="P:gamma-aminobutyric acid signaling pathway"/>
    <property type="evidence" value="ECO:0000318"/>
    <property type="project" value="GO_Central"/>
</dbReference>
<feature type="transmembrane region" description="Helical" evidence="6">
    <location>
        <begin position="75"/>
        <end position="106"/>
    </location>
</feature>
<keyword evidence="8" id="KW-1185">Reference proteome</keyword>
<evidence type="ECO:0000256" key="6">
    <source>
        <dbReference type="SAM" id="Phobius"/>
    </source>
</evidence>
<dbReference type="AlphaFoldDB" id="A7SMA5"/>
<dbReference type="GO" id="GO:0004965">
    <property type="term" value="F:G protein-coupled GABA receptor activity"/>
    <property type="evidence" value="ECO:0000318"/>
    <property type="project" value="GO_Central"/>
</dbReference>
<evidence type="ECO:0000256" key="4">
    <source>
        <dbReference type="ARBA" id="ARBA00023224"/>
    </source>
</evidence>
<dbReference type="Proteomes" id="UP000001593">
    <property type="component" value="Unassembled WGS sequence"/>
</dbReference>
<feature type="compositionally biased region" description="Basic and acidic residues" evidence="5">
    <location>
        <begin position="298"/>
        <end position="310"/>
    </location>
</feature>
<evidence type="ECO:0000256" key="3">
    <source>
        <dbReference type="ARBA" id="ARBA00023180"/>
    </source>
</evidence>